<dbReference type="GeneID" id="80019700"/>
<dbReference type="Proteomes" id="UP000827768">
    <property type="component" value="Segment"/>
</dbReference>
<accession>A0AAE9C3D3</accession>
<organism evidence="1 2">
    <name type="scientific">Microbacterium phage Pumpernickel</name>
    <dbReference type="NCBI Taxonomy" id="2885983"/>
    <lineage>
        <taxon>Viruses</taxon>
        <taxon>Duplodnaviria</taxon>
        <taxon>Heunggongvirae</taxon>
        <taxon>Uroviricota</taxon>
        <taxon>Caudoviricetes</taxon>
        <taxon>Pumpernickelvirus</taxon>
        <taxon>Pumpernickelvirus pumpernickel</taxon>
    </lineage>
</organism>
<name>A0AAE9C3D3_9CAUD</name>
<sequence>MFEEGERYRLIVTFTDYGLEQETKRWEYWKRHAKPTQKGYDTPPERVFIVSSHNTLPAAKGKRTRMLGWQNPNKPPEYESIEIQRGVIQWRNVV</sequence>
<dbReference type="EMBL" id="OK040790">
    <property type="protein sequence ID" value="UDL15851.1"/>
    <property type="molecule type" value="Genomic_DNA"/>
</dbReference>
<dbReference type="KEGG" id="vg:80019700"/>
<evidence type="ECO:0000313" key="1">
    <source>
        <dbReference type="EMBL" id="UDL15851.1"/>
    </source>
</evidence>
<proteinExistence type="predicted"/>
<evidence type="ECO:0000313" key="2">
    <source>
        <dbReference type="Proteomes" id="UP000827768"/>
    </source>
</evidence>
<dbReference type="RefSeq" id="YP_010755091.1">
    <property type="nucleotide sequence ID" value="NC_073468.1"/>
</dbReference>
<protein>
    <submittedName>
        <fullName evidence="1">Uncharacterized protein</fullName>
    </submittedName>
</protein>
<reference evidence="1" key="1">
    <citation type="submission" date="2021-09" db="EMBL/GenBank/DDBJ databases">
        <authorList>
            <person name="Andersen S.H."/>
            <person name="Beall E.A."/>
            <person name="Cappelle B."/>
            <person name="Falteisek K.J."/>
            <person name="Fenske B.A."/>
            <person name="Gansluckner N.W."/>
            <person name="Gilbertson S.M."/>
            <person name="Krings K.J."/>
            <person name="Mobeck M."/>
            <person name="Odeku J.O."/>
            <person name="Poncelet M.E."/>
            <person name="Rohr J.R."/>
            <person name="Rolands L."/>
            <person name="Whipple C.D."/>
            <person name="Whipple E.M."/>
            <person name="Spring A.M."/>
            <person name="Klyczek K."/>
            <person name="Garlena R.A."/>
            <person name="Russell D.A."/>
            <person name="Pope W.H."/>
            <person name="Jacobs-Sera D."/>
            <person name="Hatfull G.F."/>
        </authorList>
    </citation>
    <scope>NUCLEOTIDE SEQUENCE</scope>
</reference>
<gene>
    <name evidence="1" type="primary">60</name>
    <name evidence="1" type="ORF">SEA_PUMPERNICKEL_60</name>
</gene>
<keyword evidence="2" id="KW-1185">Reference proteome</keyword>